<evidence type="ECO:0000313" key="1">
    <source>
        <dbReference type="EMBL" id="MBL7525807.1"/>
    </source>
</evidence>
<dbReference type="EMBL" id="JADWVN010000007">
    <property type="protein sequence ID" value="MBL7525807.1"/>
    <property type="molecule type" value="Genomic_DNA"/>
</dbReference>
<sequence>MGSFTNWLRSTEAELDVLRDIENKIQAEEHVEARSLLEKLDLTTLIKYTELSQTIQNFCSNLSQSSIWISRMDEFKKGDFSLQLYQPITPCQLIKGIYFFWQAMECRAAANARFQDDELEFLKKSAEFHCFYAYNSLSTWAFEQYKTHPEVSALVALSYAKEASQYHWTPGYLLLYKTYYNLAASNENCSYLYNPALEALLIAKKLSDHSNSISAINNAYFGKGIVEGNKSQFTSWDRAVEKVLSNSKINVFIINTIHHSAMDKAKEILVQEEQIISDVIDTSRTPMLDIRAF</sequence>
<dbReference type="Pfam" id="PF18632">
    <property type="entry name" value="DUF5630"/>
    <property type="match status" value="1"/>
</dbReference>
<protein>
    <submittedName>
        <fullName evidence="1">DUF5630 domain-containing protein</fullName>
    </submittedName>
</protein>
<accession>A0ABS1W8X4</accession>
<organism evidence="1 2">
    <name type="scientific">Legionella bononiensis</name>
    <dbReference type="NCBI Taxonomy" id="2793102"/>
    <lineage>
        <taxon>Bacteria</taxon>
        <taxon>Pseudomonadati</taxon>
        <taxon>Pseudomonadota</taxon>
        <taxon>Gammaproteobacteria</taxon>
        <taxon>Legionellales</taxon>
        <taxon>Legionellaceae</taxon>
        <taxon>Legionella</taxon>
    </lineage>
</organism>
<gene>
    <name evidence="1" type="ORF">I5282_04370</name>
</gene>
<dbReference type="RefSeq" id="WP_203109266.1">
    <property type="nucleotide sequence ID" value="NZ_JADOBG010000010.1"/>
</dbReference>
<reference evidence="1 2" key="1">
    <citation type="submission" date="2020-12" db="EMBL/GenBank/DDBJ databases">
        <title>WGS of Legionella: environmental sample.</title>
        <authorList>
            <person name="Cristino S."/>
            <person name="Girolamini L."/>
            <person name="Salaris S."/>
            <person name="Pascale M.R."/>
            <person name="Mazzotta M."/>
            <person name="Orsini M."/>
            <person name="Grottola A."/>
        </authorList>
    </citation>
    <scope>NUCLEOTIDE SEQUENCE [LARGE SCALE GENOMIC DNA]</scope>
    <source>
        <strain evidence="1 2">30cs62</strain>
    </source>
</reference>
<keyword evidence="2" id="KW-1185">Reference proteome</keyword>
<dbReference type="InterPro" id="IPR040808">
    <property type="entry name" value="DUF5630"/>
</dbReference>
<evidence type="ECO:0000313" key="2">
    <source>
        <dbReference type="Proteomes" id="UP000809910"/>
    </source>
</evidence>
<comment type="caution">
    <text evidence="1">The sequence shown here is derived from an EMBL/GenBank/DDBJ whole genome shotgun (WGS) entry which is preliminary data.</text>
</comment>
<dbReference type="Proteomes" id="UP000809910">
    <property type="component" value="Unassembled WGS sequence"/>
</dbReference>
<proteinExistence type="predicted"/>
<name>A0ABS1W8X4_9GAMM</name>